<reference evidence="3 4" key="1">
    <citation type="submission" date="2021-05" db="EMBL/GenBank/DDBJ databases">
        <title>A Polyphasic approach of four new species of the genus Ohtaekwangia: Ohtaekwangia histidinii sp. nov., Ohtaekwangia cretensis sp. nov., Ohtaekwangia indiensis sp. nov., Ohtaekwangia reichenbachii sp. nov. from diverse environment.</title>
        <authorList>
            <person name="Octaviana S."/>
        </authorList>
    </citation>
    <scope>NUCLEOTIDE SEQUENCE [LARGE SCALE GENOMIC DNA]</scope>
    <source>
        <strain evidence="3 4">PWU20</strain>
    </source>
</reference>
<proteinExistence type="predicted"/>
<evidence type="ECO:0000313" key="3">
    <source>
        <dbReference type="EMBL" id="MBT1702596.1"/>
    </source>
</evidence>
<evidence type="ECO:0000256" key="1">
    <source>
        <dbReference type="SAM" id="Coils"/>
    </source>
</evidence>
<feature type="coiled-coil region" evidence="1">
    <location>
        <begin position="355"/>
        <end position="431"/>
    </location>
</feature>
<feature type="transmembrane region" description="Helical" evidence="2">
    <location>
        <begin position="14"/>
        <end position="32"/>
    </location>
</feature>
<gene>
    <name evidence="3" type="ORF">KK060_04845</name>
</gene>
<dbReference type="EMBL" id="JAHESD010000006">
    <property type="protein sequence ID" value="MBT1702596.1"/>
    <property type="molecule type" value="Genomic_DNA"/>
</dbReference>
<evidence type="ECO:0000256" key="2">
    <source>
        <dbReference type="SAM" id="Phobius"/>
    </source>
</evidence>
<name>A0ABS5VN97_9BACT</name>
<evidence type="ECO:0000313" key="4">
    <source>
        <dbReference type="Proteomes" id="UP000772618"/>
    </source>
</evidence>
<dbReference type="InterPro" id="IPR027417">
    <property type="entry name" value="P-loop_NTPase"/>
</dbReference>
<sequence length="739" mass="83400">MDLLLLGKVLWRKAWILIAIPVVAAFAAYLFTMNSELTYKATSQISTGFTINDQVHLTDEKFNLRDADMRFSNLLNQMNSSIATNLLSYKLLLHDLNPLEVPFHRPDPNKFSSNAQEKERVRTILKQRLDSIRPLTSTDVDYPLVKKYLEGYAYGYSNVKDALAIERIKNTDYIQVDFSSDKPNLSAYAANAFTEEFIRYYSTARTSRTGESVDFLKQVVDEKKAERDSKLEMLQMFKSSNNVLDVQGESGAKMAQLSGLESQRDLSRSNINRYELMIQRLTEDIKYASSPVTNGGNQRIFELREKINRLNERYITGGSTNQRLLDSLNILRQQLGEQTDMVNRMGSTLGTGVTVADLKQQLKDAQINLQVERTNLSAIESKIREVQYNISGYASKEARLATIQKEADLALQEYSAAVEKYNEAKNRLAETNTLRVVLAAVPPLNPETSTRVLIIALSGITSFTLCLFVIIGLELIDGSVRTPDKFKSSVGLPLAGSVNRIDNRNFNIRSYFNQQNGNEETEMFKSLLRKLRHEIESLNAKVILFTSPKRKDGKTFLMFSLSYVLSLINKRVLIIDTNFKNNSLSQILGRNQSDLKVLDSKRLKMLTSAEGQTREAQPEFDQESSYDLINPTKYKNIYIVGNSGGGHESPAEILSGRDFSNLISVLADSFDYILLEGAALNDYSDTKELVKYADKVVAVFSAETSIKQLDRESIYYLKSLGKKFGGAILNRVDTKNLKL</sequence>
<keyword evidence="2" id="KW-0812">Transmembrane</keyword>
<accession>A0ABS5VN97</accession>
<dbReference type="RefSeq" id="WP_254152563.1">
    <property type="nucleotide sequence ID" value="NZ_JAHESD010000006.1"/>
</dbReference>
<keyword evidence="4" id="KW-1185">Reference proteome</keyword>
<protein>
    <recommendedName>
        <fullName evidence="5">Lipopolysaccharide biosynthesis protein</fullName>
    </recommendedName>
</protein>
<organism evidence="3 4">
    <name type="scientific">Chryseosolibacter indicus</name>
    <dbReference type="NCBI Taxonomy" id="2782351"/>
    <lineage>
        <taxon>Bacteria</taxon>
        <taxon>Pseudomonadati</taxon>
        <taxon>Bacteroidota</taxon>
        <taxon>Cytophagia</taxon>
        <taxon>Cytophagales</taxon>
        <taxon>Chryseotaleaceae</taxon>
        <taxon>Chryseosolibacter</taxon>
    </lineage>
</organism>
<dbReference type="PANTHER" id="PTHR32309:SF31">
    <property type="entry name" value="CAPSULAR EXOPOLYSACCHARIDE FAMILY"/>
    <property type="match status" value="1"/>
</dbReference>
<dbReference type="Proteomes" id="UP000772618">
    <property type="component" value="Unassembled WGS sequence"/>
</dbReference>
<dbReference type="PANTHER" id="PTHR32309">
    <property type="entry name" value="TYROSINE-PROTEIN KINASE"/>
    <property type="match status" value="1"/>
</dbReference>
<dbReference type="InterPro" id="IPR050445">
    <property type="entry name" value="Bact_polysacc_biosynth/exp"/>
</dbReference>
<comment type="caution">
    <text evidence="3">The sequence shown here is derived from an EMBL/GenBank/DDBJ whole genome shotgun (WGS) entry which is preliminary data.</text>
</comment>
<dbReference type="SUPFAM" id="SSF52540">
    <property type="entry name" value="P-loop containing nucleoside triphosphate hydrolases"/>
    <property type="match status" value="1"/>
</dbReference>
<keyword evidence="2" id="KW-0472">Membrane</keyword>
<feature type="transmembrane region" description="Helical" evidence="2">
    <location>
        <begin position="452"/>
        <end position="473"/>
    </location>
</feature>
<keyword evidence="2" id="KW-1133">Transmembrane helix</keyword>
<evidence type="ECO:0008006" key="5">
    <source>
        <dbReference type="Google" id="ProtNLM"/>
    </source>
</evidence>
<dbReference type="Gene3D" id="3.40.50.300">
    <property type="entry name" value="P-loop containing nucleotide triphosphate hydrolases"/>
    <property type="match status" value="1"/>
</dbReference>
<keyword evidence="1" id="KW-0175">Coiled coil</keyword>